<keyword evidence="5" id="KW-1185">Reference proteome</keyword>
<feature type="compositionally biased region" description="Low complexity" evidence="2">
    <location>
        <begin position="1724"/>
        <end position="1733"/>
    </location>
</feature>
<feature type="compositionally biased region" description="Polar residues" evidence="2">
    <location>
        <begin position="1911"/>
        <end position="1925"/>
    </location>
</feature>
<dbReference type="OrthoDB" id="26518at2759"/>
<feature type="compositionally biased region" description="Basic and acidic residues" evidence="2">
    <location>
        <begin position="990"/>
        <end position="999"/>
    </location>
</feature>
<feature type="compositionally biased region" description="Basic and acidic residues" evidence="2">
    <location>
        <begin position="1776"/>
        <end position="1787"/>
    </location>
</feature>
<dbReference type="InterPro" id="IPR015425">
    <property type="entry name" value="FH2_Formin"/>
</dbReference>
<dbReference type="PROSITE" id="PS51232">
    <property type="entry name" value="GBD_FH3"/>
    <property type="match status" value="1"/>
</dbReference>
<keyword evidence="1" id="KW-0175">Coiled coil</keyword>
<feature type="region of interest" description="Disordered" evidence="2">
    <location>
        <begin position="1477"/>
        <end position="1632"/>
    </location>
</feature>
<dbReference type="InterPro" id="IPR010472">
    <property type="entry name" value="FH3_dom"/>
</dbReference>
<feature type="compositionally biased region" description="Low complexity" evidence="2">
    <location>
        <begin position="2092"/>
        <end position="2107"/>
    </location>
</feature>
<evidence type="ECO:0000256" key="2">
    <source>
        <dbReference type="SAM" id="MobiDB-lite"/>
    </source>
</evidence>
<organism evidence="5 6">
    <name type="scientific">Crassostrea virginica</name>
    <name type="common">Eastern oyster</name>
    <dbReference type="NCBI Taxonomy" id="6565"/>
    <lineage>
        <taxon>Eukaryota</taxon>
        <taxon>Metazoa</taxon>
        <taxon>Spiralia</taxon>
        <taxon>Lophotrochozoa</taxon>
        <taxon>Mollusca</taxon>
        <taxon>Bivalvia</taxon>
        <taxon>Autobranchia</taxon>
        <taxon>Pteriomorphia</taxon>
        <taxon>Ostreida</taxon>
        <taxon>Ostreoidea</taxon>
        <taxon>Ostreidae</taxon>
        <taxon>Crassostrea</taxon>
    </lineage>
</organism>
<feature type="region of interest" description="Disordered" evidence="2">
    <location>
        <begin position="953"/>
        <end position="1222"/>
    </location>
</feature>
<evidence type="ECO:0000313" key="5">
    <source>
        <dbReference type="Proteomes" id="UP000694844"/>
    </source>
</evidence>
<evidence type="ECO:0000259" key="4">
    <source>
        <dbReference type="PROSITE" id="PS51444"/>
    </source>
</evidence>
<feature type="compositionally biased region" description="Basic and acidic residues" evidence="2">
    <location>
        <begin position="1104"/>
        <end position="1115"/>
    </location>
</feature>
<feature type="compositionally biased region" description="Pro residues" evidence="2">
    <location>
        <begin position="416"/>
        <end position="466"/>
    </location>
</feature>
<dbReference type="SUPFAM" id="SSF48371">
    <property type="entry name" value="ARM repeat"/>
    <property type="match status" value="1"/>
</dbReference>
<feature type="compositionally biased region" description="Basic and acidic residues" evidence="2">
    <location>
        <begin position="1032"/>
        <end position="1048"/>
    </location>
</feature>
<evidence type="ECO:0000256" key="1">
    <source>
        <dbReference type="SAM" id="Coils"/>
    </source>
</evidence>
<feature type="compositionally biased region" description="Polar residues" evidence="2">
    <location>
        <begin position="1332"/>
        <end position="1358"/>
    </location>
</feature>
<feature type="compositionally biased region" description="Low complexity" evidence="2">
    <location>
        <begin position="1697"/>
        <end position="1706"/>
    </location>
</feature>
<feature type="region of interest" description="Disordered" evidence="2">
    <location>
        <begin position="391"/>
        <end position="493"/>
    </location>
</feature>
<feature type="compositionally biased region" description="Polar residues" evidence="2">
    <location>
        <begin position="473"/>
        <end position="484"/>
    </location>
</feature>
<proteinExistence type="predicted"/>
<feature type="compositionally biased region" description="Polar residues" evidence="2">
    <location>
        <begin position="1799"/>
        <end position="1816"/>
    </location>
</feature>
<feature type="domain" description="FH2" evidence="4">
    <location>
        <begin position="481"/>
        <end position="880"/>
    </location>
</feature>
<feature type="compositionally biased region" description="Basic and acidic residues" evidence="2">
    <location>
        <begin position="1381"/>
        <end position="1395"/>
    </location>
</feature>
<evidence type="ECO:0000259" key="3">
    <source>
        <dbReference type="PROSITE" id="PS51232"/>
    </source>
</evidence>
<dbReference type="Proteomes" id="UP000694844">
    <property type="component" value="Chromosome 3"/>
</dbReference>
<feature type="compositionally biased region" description="Basic and acidic residues" evidence="2">
    <location>
        <begin position="862"/>
        <end position="888"/>
    </location>
</feature>
<feature type="compositionally biased region" description="Polar residues" evidence="2">
    <location>
        <begin position="1288"/>
        <end position="1305"/>
    </location>
</feature>
<feature type="compositionally biased region" description="Polar residues" evidence="2">
    <location>
        <begin position="394"/>
        <end position="410"/>
    </location>
</feature>
<dbReference type="SUPFAM" id="SSF101447">
    <property type="entry name" value="Formin homology 2 domain (FH2 domain)"/>
    <property type="match status" value="1"/>
</dbReference>
<feature type="region of interest" description="Disordered" evidence="2">
    <location>
        <begin position="1662"/>
        <end position="1733"/>
    </location>
</feature>
<feature type="compositionally biased region" description="Basic and acidic residues" evidence="2">
    <location>
        <begin position="2143"/>
        <end position="2161"/>
    </location>
</feature>
<feature type="compositionally biased region" description="Polar residues" evidence="2">
    <location>
        <begin position="2115"/>
        <end position="2124"/>
    </location>
</feature>
<dbReference type="SMART" id="SM01140">
    <property type="entry name" value="Drf_GBD"/>
    <property type="match status" value="1"/>
</dbReference>
<feature type="compositionally biased region" description="Polar residues" evidence="2">
    <location>
        <begin position="1986"/>
        <end position="2012"/>
    </location>
</feature>
<feature type="compositionally biased region" description="Polar residues" evidence="2">
    <location>
        <begin position="2200"/>
        <end position="2209"/>
    </location>
</feature>
<dbReference type="Pfam" id="PF06371">
    <property type="entry name" value="Drf_GBD"/>
    <property type="match status" value="1"/>
</dbReference>
<feature type="compositionally biased region" description="Low complexity" evidence="2">
    <location>
        <begin position="1513"/>
        <end position="1541"/>
    </location>
</feature>
<dbReference type="KEGG" id="cvn:111122578"/>
<dbReference type="InterPro" id="IPR014768">
    <property type="entry name" value="GBD/FH3_dom"/>
</dbReference>
<dbReference type="SMART" id="SM00498">
    <property type="entry name" value="FH2"/>
    <property type="match status" value="1"/>
</dbReference>
<dbReference type="GO" id="GO:0003779">
    <property type="term" value="F:actin binding"/>
    <property type="evidence" value="ECO:0007669"/>
    <property type="project" value="InterPro"/>
</dbReference>
<dbReference type="Pfam" id="PF02181">
    <property type="entry name" value="FH2"/>
    <property type="match status" value="1"/>
</dbReference>
<feature type="compositionally biased region" description="Polar residues" evidence="2">
    <location>
        <begin position="1757"/>
        <end position="1775"/>
    </location>
</feature>
<feature type="region of interest" description="Disordered" evidence="2">
    <location>
        <begin position="1274"/>
        <end position="1454"/>
    </location>
</feature>
<reference evidence="6" key="1">
    <citation type="submission" date="2025-08" db="UniProtKB">
        <authorList>
            <consortium name="RefSeq"/>
        </authorList>
    </citation>
    <scope>IDENTIFICATION</scope>
    <source>
        <tissue evidence="6">Whole sample</tissue>
    </source>
</reference>
<dbReference type="InterPro" id="IPR010473">
    <property type="entry name" value="GTPase-bd"/>
</dbReference>
<feature type="compositionally biased region" description="Basic and acidic residues" evidence="2">
    <location>
        <begin position="1414"/>
        <end position="1454"/>
    </location>
</feature>
<dbReference type="GeneID" id="111122578"/>
<dbReference type="InterPro" id="IPR011989">
    <property type="entry name" value="ARM-like"/>
</dbReference>
<dbReference type="SMART" id="SM01139">
    <property type="entry name" value="Drf_FH3"/>
    <property type="match status" value="1"/>
</dbReference>
<sequence length="2236" mass="248791">MEESVSDSEVDFGSCKEDRFPKVGNKRWAYAVRRVSIGWSPVKEAGFNNNSDTVSIHPKRLVELLRIPSVNTYSTLKRKLIKSKSNPEWILEFLQQDGLEILFESLEQLANQKSSTFLDSVLLISCAECVKTVMDSSLGLDYIVENKEQLIRKFASALDTDNVTVKKQILELLSALCVYSKEGYACTLDALEHYKKAKNKRYRFATLVEELRNTDNEECQTKLLELINCIIVYAEKIQDRVRIRNEFFGLRLQEILNRLRRKDDENEHVAMQLEVFDRHREEDEENLPGAKGVDLNSPLDVFHAIYNQISDSPQELSFLTTLQHLLKIDPSDSDSELIWQTVEKLVCKATLIESADDAQKLLMASQRKREKSVTDGPCTCSCHHGERARVLSPRRTNNTPLPDLTSNESVSAKDATPPPPAPPPPPGVAPPPPPPPPPPPGPGIPPPPPPPPMGGPGIPPPPPPPGGGRFPSATPQVKLPQQNVPKPKSKMRTLQWSKIPASKVMSGKPNIWQSVGQRFNGLVKEMDFNQMEDLFSISAPPDNSEKVIGGNLSEKRKRELTEINLLEGKRSLNINISLRQFRMSNEEIIQLLREGPSEKIGAEKLRGLLKIMPYADEIELLRSYDGDREKLGSAEKFMLCLMELPHYRVRIEGMLIKEEFTNDMEWIRPSIEAVIIASKDIKGNTNLHEVLYLVLLAGNYLNAANSSIGDAAGFKLSSLIKLTDTRANKPRMNLMHYVVMQAEEKNPKCLQFAEEMKYLKDASLASVENLTTDINGLAKKLKSLTDQMENVSQEFRDQIADFLKEATSEIEDLQEDLKDIESLRCELADFFCEDVKTFKLEEAFRTMQTFCDRFRKAIEENKHRKKNEEKAAKREKQKQEERNRKNSAEMRANPDQQQTRTSENANDGSIVDMLLADVRSGFANRKYGESNFSVTKVKKVNLDGNDNVTDAKPGFVRGGYGRRSMRNKKKQDEDDFADSESTCSSLEDATDYKKSEGANKNETLMNILIQPDDQPDQPQFERYGSLRRRRQERKENRNLLDVFQRERAPSPNVETAKVTEETKRAVTPSADKSVINEFDTTDTPFRRTKSMYDRSTRSSLKASSESKDTEGVVDRLKRRLGKRDSSVSPTPEASANITANKSKEEPSEDQRSRWRSGITPVTEGNRNLPIIDEKSRLETPTKELEKTGQSEAPEESENTVERTRSQMARRLSKRNTMDPSEIKHLLEIADQNAKNESTKQTVDDQKVSVSVKTQLNRRWRSDLDRKDIDQVLKAIEDSEIKKDKVDDVTTQSTTTNKQEESNTGGESEALKAKRKIRKQRSNLSLEDVKQALHSTKITEVNNIKNTQPSDETPQIQKIQQESPLPPELPPRRSKQNNESAEENKQESEKKPKRESSNLSKAAKMAANRKFRSKRFGDKDRTSSDGRWKSDVQKDSVDEALKEHGMSRSKSYDESVARKAVDEKAGFSLVNLQIVNGEKIKFRRSAGRLDSESKRVAKYFPSSDSETDNIPDGTSSPRRPSSSKSDSSKSSSRLSIKSTSTSTETLRCDTPYSEADASSPEQKRRNSSLQETPVDSSSNAPISSQWSKNMASEDDSETLTQPDTQNNSVPVDEFDVSPMDMMSKWKQKRSTSYRRSVYENLSDHENPISPRFTKTNNSFTFDNASSTLGSPRSHAGIPIIHKSESSGDSTSIRNDVGSRCSYASSSDSARDEGFETMSGTVSQRTSLSSTLESELTPTFPRKLFNLKASKSVSHEDVNASSKQEGISSIDATVQKQSELDARKQRTESWTEAVVATTTNLNKESPLDSSIDYSTLSPDSGHGTSKEDVWSENIDLKNTVKCNSPSSSQKMAPLATPENDQHLSPRSKKELPSYMRGTASSSTKNRPSSAGSDSNRSKTTRKSTTNLNKSRTSESNTSLASSVSGISESGAHAKPSPKRKSTPSQPNSRSTTPHPLSRPTTPATHGSSRPTTPANHTSPSKTAAKVTSRLTASSSPTKGFSRTQSLRLTKSSRPSLGDSPSEPSKTTTTTKPRRSFMSPTASSTARKESSDAAVPVPPPRTTSSANNKPSIKPASVITSVKPTPKTTDFKPKSTKTSPAPKTPATPSTPVVERAKSASVTKSTAPSPLTRHGSLRLPQRSANKLVYHEDPAPDKESLKTESKSKSLMSRIGGSKVKPESNAKSSKSDSPRGALPTVVEQTGEESITTNSKGSIIKRIVGKTTPKKSVEKTSAKKTTKK</sequence>
<dbReference type="GO" id="GO:0031267">
    <property type="term" value="F:small GTPase binding"/>
    <property type="evidence" value="ECO:0007669"/>
    <property type="project" value="InterPro"/>
</dbReference>
<feature type="compositionally biased region" description="Basic and acidic residues" evidence="2">
    <location>
        <begin position="2173"/>
        <end position="2186"/>
    </location>
</feature>
<feature type="compositionally biased region" description="Polar residues" evidence="2">
    <location>
        <begin position="1838"/>
        <end position="1848"/>
    </location>
</feature>
<feature type="compositionally biased region" description="Basic and acidic residues" evidence="2">
    <location>
        <begin position="1857"/>
        <end position="1869"/>
    </location>
</feature>
<feature type="compositionally biased region" description="Basic and acidic residues" evidence="2">
    <location>
        <begin position="1171"/>
        <end position="1188"/>
    </location>
</feature>
<feature type="compositionally biased region" description="Polar residues" evidence="2">
    <location>
        <begin position="1597"/>
        <end position="1608"/>
    </location>
</feature>
<gene>
    <name evidence="6" type="primary">LOC111122578</name>
</gene>
<feature type="compositionally biased region" description="Basic and acidic residues" evidence="2">
    <location>
        <begin position="1141"/>
        <end position="1152"/>
    </location>
</feature>
<dbReference type="InterPro" id="IPR042201">
    <property type="entry name" value="FH2_Formin_sf"/>
</dbReference>
<dbReference type="PANTHER" id="PTHR46345">
    <property type="entry name" value="INVERTED FORMIN-2"/>
    <property type="match status" value="1"/>
</dbReference>
<dbReference type="Gene3D" id="1.10.238.150">
    <property type="entry name" value="Formin, FH3 diaphanous domain"/>
    <property type="match status" value="1"/>
</dbReference>
<protein>
    <submittedName>
        <fullName evidence="6">Formin-J-like isoform X1</fullName>
    </submittedName>
</protein>
<dbReference type="InterPro" id="IPR016024">
    <property type="entry name" value="ARM-type_fold"/>
</dbReference>
<feature type="compositionally biased region" description="Polar residues" evidence="2">
    <location>
        <begin position="1566"/>
        <end position="1589"/>
    </location>
</feature>
<name>A0A8B8CXV6_CRAVI</name>
<feature type="region of interest" description="Disordered" evidence="2">
    <location>
        <begin position="1750"/>
        <end position="1787"/>
    </location>
</feature>
<dbReference type="Gene3D" id="1.20.58.2220">
    <property type="entry name" value="Formin, FH2 domain"/>
    <property type="match status" value="1"/>
</dbReference>
<dbReference type="GO" id="GO:0030036">
    <property type="term" value="P:actin cytoskeleton organization"/>
    <property type="evidence" value="ECO:0007669"/>
    <property type="project" value="InterPro"/>
</dbReference>
<feature type="coiled-coil region" evidence="1">
    <location>
        <begin position="767"/>
        <end position="823"/>
    </location>
</feature>
<feature type="compositionally biased region" description="Basic and acidic residues" evidence="2">
    <location>
        <begin position="1274"/>
        <end position="1287"/>
    </location>
</feature>
<feature type="domain" description="GBD/FH3" evidence="3">
    <location>
        <begin position="1"/>
        <end position="357"/>
    </location>
</feature>
<feature type="compositionally biased region" description="Polar residues" evidence="2">
    <location>
        <begin position="894"/>
        <end position="907"/>
    </location>
</feature>
<feature type="compositionally biased region" description="Polar residues" evidence="2">
    <location>
        <begin position="1876"/>
        <end position="1891"/>
    </location>
</feature>
<feature type="region of interest" description="Disordered" evidence="2">
    <location>
        <begin position="862"/>
        <end position="908"/>
    </location>
</feature>
<feature type="compositionally biased region" description="Polar residues" evidence="2">
    <location>
        <begin position="1126"/>
        <end position="1140"/>
    </location>
</feature>
<dbReference type="PROSITE" id="PS51444">
    <property type="entry name" value="FH2"/>
    <property type="match status" value="1"/>
</dbReference>
<dbReference type="PANTHER" id="PTHR46345:SF8">
    <property type="entry name" value="FORMIN 3, ISOFORM B"/>
    <property type="match status" value="1"/>
</dbReference>
<dbReference type="RefSeq" id="XP_022320074.1">
    <property type="nucleotide sequence ID" value="XM_022464366.1"/>
</dbReference>
<evidence type="ECO:0000313" key="6">
    <source>
        <dbReference type="RefSeq" id="XP_022320074.1"/>
    </source>
</evidence>
<feature type="region of interest" description="Disordered" evidence="2">
    <location>
        <begin position="1799"/>
        <end position="2236"/>
    </location>
</feature>
<accession>A0A8B8CXV6</accession>
<dbReference type="Gene3D" id="1.25.10.10">
    <property type="entry name" value="Leucine-rich Repeat Variant"/>
    <property type="match status" value="1"/>
</dbReference>
<feature type="compositionally biased region" description="Polar residues" evidence="2">
    <location>
        <begin position="1940"/>
        <end position="1979"/>
    </location>
</feature>
<dbReference type="Pfam" id="PF06367">
    <property type="entry name" value="Drf_FH3"/>
    <property type="match status" value="1"/>
</dbReference>